<organism evidence="1 2">
    <name type="scientific">Solea senegalensis</name>
    <name type="common">Senegalese sole</name>
    <dbReference type="NCBI Taxonomy" id="28829"/>
    <lineage>
        <taxon>Eukaryota</taxon>
        <taxon>Metazoa</taxon>
        <taxon>Chordata</taxon>
        <taxon>Craniata</taxon>
        <taxon>Vertebrata</taxon>
        <taxon>Euteleostomi</taxon>
        <taxon>Actinopterygii</taxon>
        <taxon>Neopterygii</taxon>
        <taxon>Teleostei</taxon>
        <taxon>Neoteleostei</taxon>
        <taxon>Acanthomorphata</taxon>
        <taxon>Carangaria</taxon>
        <taxon>Pleuronectiformes</taxon>
        <taxon>Pleuronectoidei</taxon>
        <taxon>Soleidae</taxon>
        <taxon>Solea</taxon>
    </lineage>
</organism>
<reference evidence="1 2" key="1">
    <citation type="journal article" date="2021" name="Sci. Rep.">
        <title>Chromosome anchoring in Senegalese sole (Solea senegalensis) reveals sex-associated markers and genome rearrangements in flatfish.</title>
        <authorList>
            <person name="Guerrero-Cozar I."/>
            <person name="Gomez-Garrido J."/>
            <person name="Berbel C."/>
            <person name="Martinez-Blanch J.F."/>
            <person name="Alioto T."/>
            <person name="Claros M.G."/>
            <person name="Gagnaire P.A."/>
            <person name="Manchado M."/>
        </authorList>
    </citation>
    <scope>NUCLEOTIDE SEQUENCE [LARGE SCALE GENOMIC DNA]</scope>
    <source>
        <strain evidence="1">Sse05_10M</strain>
    </source>
</reference>
<keyword evidence="2" id="KW-1185">Reference proteome</keyword>
<name>A0AAV6PL46_SOLSE</name>
<gene>
    <name evidence="1" type="ORF">JOB18_029415</name>
</gene>
<evidence type="ECO:0000313" key="2">
    <source>
        <dbReference type="Proteomes" id="UP000693946"/>
    </source>
</evidence>
<dbReference type="Proteomes" id="UP000693946">
    <property type="component" value="Unassembled WGS sequence"/>
</dbReference>
<sequence>MIANEITPRYQEFYQELTNRVAPHYQELREPITARHGLPRFDQSQSVSLPRFERRYFVQTVIFCCILQEWILNLGRGLRMRWAMLDMWWHQCRRNQEALIQPRQ</sequence>
<protein>
    <submittedName>
        <fullName evidence="1">Uncharacterized protein</fullName>
    </submittedName>
</protein>
<dbReference type="AlphaFoldDB" id="A0AAV6PL46"/>
<dbReference type="EMBL" id="JAGKHQ010000724">
    <property type="protein sequence ID" value="KAG7465457.1"/>
    <property type="molecule type" value="Genomic_DNA"/>
</dbReference>
<comment type="caution">
    <text evidence="1">The sequence shown here is derived from an EMBL/GenBank/DDBJ whole genome shotgun (WGS) entry which is preliminary data.</text>
</comment>
<proteinExistence type="predicted"/>
<evidence type="ECO:0000313" key="1">
    <source>
        <dbReference type="EMBL" id="KAG7465457.1"/>
    </source>
</evidence>
<accession>A0AAV6PL46</accession>